<accession>A0AAW1UMA6</accession>
<keyword evidence="3" id="KW-1185">Reference proteome</keyword>
<dbReference type="Proteomes" id="UP001431783">
    <property type="component" value="Unassembled WGS sequence"/>
</dbReference>
<keyword evidence="1" id="KW-0677">Repeat</keyword>
<evidence type="ECO:0000313" key="2">
    <source>
        <dbReference type="EMBL" id="KAK9883928.1"/>
    </source>
</evidence>
<dbReference type="AlphaFoldDB" id="A0AAW1UMA6"/>
<dbReference type="InterPro" id="IPR050991">
    <property type="entry name" value="ECM_Regulatory_Proteins"/>
</dbReference>
<dbReference type="SUPFAM" id="SSF49265">
    <property type="entry name" value="Fibronectin type III"/>
    <property type="match status" value="3"/>
</dbReference>
<comment type="caution">
    <text evidence="2">The sequence shown here is derived from an EMBL/GenBank/DDBJ whole genome shotgun (WGS) entry which is preliminary data.</text>
</comment>
<evidence type="ECO:0000313" key="3">
    <source>
        <dbReference type="Proteomes" id="UP001431783"/>
    </source>
</evidence>
<sequence length="391" mass="45444">MQITNLVDTYIEFQKIRGLHCTEEIWEDTKIINVSSEVIKLTNLFPYSDYNVTIYAVNSKYESKGVSIKARTAGIDEFTEDEGLAQVGLNIHAIYERAAIISVDNLNCQNLRGPLEISYNFKCESKWCNSTKVITATSSPYGRTTVKNLQPYCDYSCSVCFCRKNYCKTVFQKEYRTKATFPNSINELLVTSKGKNYIYLRWLPPYPPTGTLKYRITYTCKNCESAHRKTTNLNDKPKNCSRWKNFHCAVLTENIYEGYIYTINIEAANEENDIFRSVYNKFDVFVKESAPEPPYNLKTRWHENNTLELFWNHPNITNGDLKVFTIELNVSSDIRTFDYHVNGKEDTLLYHQKWPFVIPPSSDIYIEVYAENAYLSNPAKKQTVLFLFIQD</sequence>
<dbReference type="InterPro" id="IPR036116">
    <property type="entry name" value="FN3_sf"/>
</dbReference>
<proteinExistence type="predicted"/>
<organism evidence="2 3">
    <name type="scientific">Henosepilachna vigintioctopunctata</name>
    <dbReference type="NCBI Taxonomy" id="420089"/>
    <lineage>
        <taxon>Eukaryota</taxon>
        <taxon>Metazoa</taxon>
        <taxon>Ecdysozoa</taxon>
        <taxon>Arthropoda</taxon>
        <taxon>Hexapoda</taxon>
        <taxon>Insecta</taxon>
        <taxon>Pterygota</taxon>
        <taxon>Neoptera</taxon>
        <taxon>Endopterygota</taxon>
        <taxon>Coleoptera</taxon>
        <taxon>Polyphaga</taxon>
        <taxon>Cucujiformia</taxon>
        <taxon>Coccinelloidea</taxon>
        <taxon>Coccinellidae</taxon>
        <taxon>Epilachninae</taxon>
        <taxon>Epilachnini</taxon>
        <taxon>Henosepilachna</taxon>
    </lineage>
</organism>
<dbReference type="InterPro" id="IPR013783">
    <property type="entry name" value="Ig-like_fold"/>
</dbReference>
<dbReference type="PANTHER" id="PTHR46708">
    <property type="entry name" value="TENASCIN"/>
    <property type="match status" value="1"/>
</dbReference>
<dbReference type="PANTHER" id="PTHR46708:SF2">
    <property type="entry name" value="FIBRONECTIN TYPE-III DOMAIN-CONTAINING PROTEIN"/>
    <property type="match status" value="1"/>
</dbReference>
<reference evidence="2 3" key="1">
    <citation type="submission" date="2023-03" db="EMBL/GenBank/DDBJ databases">
        <title>Genome insight into feeding habits of ladybird beetles.</title>
        <authorList>
            <person name="Li H.-S."/>
            <person name="Huang Y.-H."/>
            <person name="Pang H."/>
        </authorList>
    </citation>
    <scope>NUCLEOTIDE SEQUENCE [LARGE SCALE GENOMIC DNA]</scope>
    <source>
        <strain evidence="2">SYSU_2023b</strain>
        <tissue evidence="2">Whole body</tissue>
    </source>
</reference>
<dbReference type="EMBL" id="JARQZJ010000092">
    <property type="protein sequence ID" value="KAK9883928.1"/>
    <property type="molecule type" value="Genomic_DNA"/>
</dbReference>
<dbReference type="Gene3D" id="2.60.40.10">
    <property type="entry name" value="Immunoglobulins"/>
    <property type="match status" value="2"/>
</dbReference>
<evidence type="ECO:0000256" key="1">
    <source>
        <dbReference type="ARBA" id="ARBA00022737"/>
    </source>
</evidence>
<gene>
    <name evidence="2" type="ORF">WA026_004868</name>
</gene>
<name>A0AAW1UMA6_9CUCU</name>
<protein>
    <submittedName>
        <fullName evidence="2">Uncharacterized protein</fullName>
    </submittedName>
</protein>